<evidence type="ECO:0000256" key="6">
    <source>
        <dbReference type="ARBA" id="ARBA00032587"/>
    </source>
</evidence>
<feature type="compositionally biased region" description="Basic and acidic residues" evidence="7">
    <location>
        <begin position="970"/>
        <end position="980"/>
    </location>
</feature>
<feature type="region of interest" description="Disordered" evidence="7">
    <location>
        <begin position="105"/>
        <end position="170"/>
    </location>
</feature>
<feature type="domain" description="DH" evidence="8">
    <location>
        <begin position="1178"/>
        <end position="1398"/>
    </location>
</feature>
<feature type="compositionally biased region" description="Polar residues" evidence="7">
    <location>
        <begin position="399"/>
        <end position="424"/>
    </location>
</feature>
<feature type="region of interest" description="Disordered" evidence="7">
    <location>
        <begin position="1"/>
        <end position="57"/>
    </location>
</feature>
<feature type="region of interest" description="Disordered" evidence="7">
    <location>
        <begin position="185"/>
        <end position="288"/>
    </location>
</feature>
<keyword evidence="5" id="KW-0965">Cell junction</keyword>
<evidence type="ECO:0000256" key="1">
    <source>
        <dbReference type="ARBA" id="ARBA00004282"/>
    </source>
</evidence>
<feature type="compositionally biased region" description="Polar residues" evidence="7">
    <location>
        <begin position="500"/>
        <end position="510"/>
    </location>
</feature>
<accession>A0A2J6SR52</accession>
<dbReference type="GO" id="GO:0032955">
    <property type="term" value="P:regulation of division septum assembly"/>
    <property type="evidence" value="ECO:0007669"/>
    <property type="project" value="TreeGrafter"/>
</dbReference>
<dbReference type="PANTHER" id="PTHR22834:SF20">
    <property type="entry name" value="SH3 DOMAIN-CONTAINING PROTEIN"/>
    <property type="match status" value="1"/>
</dbReference>
<dbReference type="Pfam" id="PF03114">
    <property type="entry name" value="BAR"/>
    <property type="match status" value="1"/>
</dbReference>
<feature type="compositionally biased region" description="Polar residues" evidence="7">
    <location>
        <begin position="1058"/>
        <end position="1075"/>
    </location>
</feature>
<protein>
    <recommendedName>
        <fullName evidence="3">Dynamin-binding protein</fullName>
    </recommendedName>
    <alternativeName>
        <fullName evidence="6">Scaffold protein Tuba</fullName>
    </alternativeName>
</protein>
<dbReference type="CDD" id="cd07589">
    <property type="entry name" value="BAR_DNMBP"/>
    <property type="match status" value="1"/>
</dbReference>
<dbReference type="GO" id="GO:0005085">
    <property type="term" value="F:guanyl-nucleotide exchange factor activity"/>
    <property type="evidence" value="ECO:0007669"/>
    <property type="project" value="UniProtKB-KW"/>
</dbReference>
<feature type="compositionally biased region" description="Polar residues" evidence="7">
    <location>
        <begin position="1145"/>
        <end position="1165"/>
    </location>
</feature>
<feature type="region of interest" description="Disordered" evidence="7">
    <location>
        <begin position="783"/>
        <end position="1167"/>
    </location>
</feature>
<name>A0A2J6SR52_9HELO</name>
<evidence type="ECO:0000256" key="2">
    <source>
        <dbReference type="ARBA" id="ARBA00004348"/>
    </source>
</evidence>
<feature type="compositionally biased region" description="Polar residues" evidence="7">
    <location>
        <begin position="1"/>
        <end position="13"/>
    </location>
</feature>
<dbReference type="GeneID" id="36593327"/>
<feature type="compositionally biased region" description="Acidic residues" evidence="7">
    <location>
        <begin position="887"/>
        <end position="896"/>
    </location>
</feature>
<feature type="compositionally biased region" description="Pro residues" evidence="7">
    <location>
        <begin position="657"/>
        <end position="669"/>
    </location>
</feature>
<dbReference type="InterPro" id="IPR035899">
    <property type="entry name" value="DBL_dom_sf"/>
</dbReference>
<evidence type="ECO:0000313" key="9">
    <source>
        <dbReference type="EMBL" id="PMD53255.1"/>
    </source>
</evidence>
<evidence type="ECO:0000313" key="10">
    <source>
        <dbReference type="Proteomes" id="UP000235371"/>
    </source>
</evidence>
<dbReference type="GO" id="GO:0005795">
    <property type="term" value="C:Golgi stack"/>
    <property type="evidence" value="ECO:0007669"/>
    <property type="project" value="UniProtKB-SubCell"/>
</dbReference>
<dbReference type="PANTHER" id="PTHR22834">
    <property type="entry name" value="NUCLEAR FUSION PROTEIN FUS2"/>
    <property type="match status" value="1"/>
</dbReference>
<feature type="region of interest" description="Disordered" evidence="7">
    <location>
        <begin position="1245"/>
        <end position="1265"/>
    </location>
</feature>
<evidence type="ECO:0000259" key="8">
    <source>
        <dbReference type="PROSITE" id="PS50010"/>
    </source>
</evidence>
<feature type="region of interest" description="Disordered" evidence="7">
    <location>
        <begin position="639"/>
        <end position="755"/>
    </location>
</feature>
<feature type="compositionally biased region" description="Polar residues" evidence="7">
    <location>
        <begin position="1722"/>
        <end position="1751"/>
    </location>
</feature>
<feature type="compositionally biased region" description="Polar residues" evidence="7">
    <location>
        <begin position="819"/>
        <end position="840"/>
    </location>
</feature>
<feature type="region of interest" description="Disordered" evidence="7">
    <location>
        <begin position="1676"/>
        <end position="1846"/>
    </location>
</feature>
<feature type="compositionally biased region" description="Low complexity" evidence="7">
    <location>
        <begin position="1245"/>
        <end position="1263"/>
    </location>
</feature>
<dbReference type="OrthoDB" id="10256089at2759"/>
<keyword evidence="10" id="KW-1185">Reference proteome</keyword>
<dbReference type="SMART" id="SM00325">
    <property type="entry name" value="RhoGEF"/>
    <property type="match status" value="1"/>
</dbReference>
<feature type="compositionally biased region" description="Basic and acidic residues" evidence="7">
    <location>
        <begin position="1835"/>
        <end position="1846"/>
    </location>
</feature>
<evidence type="ECO:0000256" key="7">
    <source>
        <dbReference type="SAM" id="MobiDB-lite"/>
    </source>
</evidence>
<feature type="compositionally biased region" description="Low complexity" evidence="7">
    <location>
        <begin position="1132"/>
        <end position="1144"/>
    </location>
</feature>
<dbReference type="Proteomes" id="UP000235371">
    <property type="component" value="Unassembled WGS sequence"/>
</dbReference>
<feature type="compositionally biased region" description="Low complexity" evidence="7">
    <location>
        <begin position="646"/>
        <end position="656"/>
    </location>
</feature>
<dbReference type="SUPFAM" id="SSF103657">
    <property type="entry name" value="BAR/IMD domain-like"/>
    <property type="match status" value="1"/>
</dbReference>
<dbReference type="STRING" id="1095630.A0A2J6SR52"/>
<dbReference type="Pfam" id="PF00621">
    <property type="entry name" value="RhoGEF"/>
    <property type="match status" value="1"/>
</dbReference>
<dbReference type="RefSeq" id="XP_024730159.1">
    <property type="nucleotide sequence ID" value="XM_024885250.1"/>
</dbReference>
<feature type="compositionally biased region" description="Low complexity" evidence="7">
    <location>
        <begin position="1099"/>
        <end position="1110"/>
    </location>
</feature>
<dbReference type="SUPFAM" id="SSF48065">
    <property type="entry name" value="DBL homology domain (DH-domain)"/>
    <property type="match status" value="1"/>
</dbReference>
<evidence type="ECO:0000256" key="4">
    <source>
        <dbReference type="ARBA" id="ARBA00022658"/>
    </source>
</evidence>
<dbReference type="InParanoid" id="A0A2J6SR52"/>
<evidence type="ECO:0000256" key="3">
    <source>
        <dbReference type="ARBA" id="ARBA00018186"/>
    </source>
</evidence>
<dbReference type="InterPro" id="IPR001331">
    <property type="entry name" value="GDS_CDC24_CS"/>
</dbReference>
<dbReference type="InterPro" id="IPR027267">
    <property type="entry name" value="AH/BAR_dom_sf"/>
</dbReference>
<feature type="compositionally biased region" description="Basic and acidic residues" evidence="7">
    <location>
        <begin position="946"/>
        <end position="963"/>
    </location>
</feature>
<dbReference type="InterPro" id="IPR051492">
    <property type="entry name" value="Dynamin-Rho_GEF"/>
</dbReference>
<feature type="compositionally biased region" description="Polar residues" evidence="7">
    <location>
        <begin position="154"/>
        <end position="170"/>
    </location>
</feature>
<dbReference type="PROSITE" id="PS00741">
    <property type="entry name" value="DH_1"/>
    <property type="match status" value="1"/>
</dbReference>
<dbReference type="GO" id="GO:0031991">
    <property type="term" value="P:regulation of actomyosin contractile ring contraction"/>
    <property type="evidence" value="ECO:0007669"/>
    <property type="project" value="TreeGrafter"/>
</dbReference>
<feature type="compositionally biased region" description="Low complexity" evidence="7">
    <location>
        <begin position="523"/>
        <end position="545"/>
    </location>
</feature>
<dbReference type="InterPro" id="IPR000219">
    <property type="entry name" value="DH_dom"/>
</dbReference>
<feature type="compositionally biased region" description="Low complexity" evidence="7">
    <location>
        <begin position="105"/>
        <end position="119"/>
    </location>
</feature>
<dbReference type="FunFam" id="1.20.900.10:FF:000053">
    <property type="entry name" value="Rho guanyl nucleotide exchange factor, putative"/>
    <property type="match status" value="1"/>
</dbReference>
<dbReference type="CDD" id="cd00160">
    <property type="entry name" value="RhoGEF"/>
    <property type="match status" value="1"/>
</dbReference>
<sequence>MESGINADQNFFLRNQYLPPTSPERNPQHQHQHHHQRVYDPPPLADFDQQRSPQLPPKLPFLTAQNLQAVTGNGYVGTVGDRNADEFYREYRGVQQSSSGFTNMAASAESRPAASPLRSNGNGTTPKHPTIPNARTGLKPAYRAASSPLDDRTGLNNAKSSPALNGYANSRQPSVKDLLKRFDQNNSQPASEAPKAPGRLITRGLNNGPGYAKERVGYQARTANTTNTAGTSRAGASSSHVPPNRQKSPAQTRTQRTRFATEDQHSNNTLSGAARPARPRNAATGSISQASKSMVNLSPTSPHAPSQTQNRQPLFGEVIGQGTPDIAYGIPRAPIRRTSDSNLQPNSAHRRSKSDFDVSPSSPTAWYLGVTPTLDDVDPNKTRAAPGHNRNHSDFADTKVNTMNGVSPSFQNSHSRSPSLQPSASRLPRATHRLSGGSSDSSSLPSTRANSPFSTKKLANGNPPKPGQRPWSPAGRGRAITPTNREKTPTGRGHRGKSHSPGNINTNSSLKAYISAPPPKTSPPLRSSRPRQPVSSAAAAAAAKPRLPDPSTSPKQTRSGMKLTRNIAGSEHKDRKISDAQLTKEDFAARRAEIHRAYTKSIALEDQARIRANNLKRLQERQALDLAVAEAAEAAKAAAEKEKLAEAQALPAEPVAEPTPEPTAEPPASHPLLHLTTSFQTPQYPRNEQNQFPAGQDSPTLGMPGTFIDDDEPPSAISNATCTTEIDNEPQTEAARLSRMPSGGRQRSGLSSHVTYMEDGLSAEQALFGSQHIDEDTIKIMLEPPSAVEPPAEPTPTKNQFARDPAPPGAYQQDDDYRNYNQPVFATTLTAASPLDSTPGHSEAISPLSGNEEPRFGYDEANISDASDPHEMRQVSQIAPEISLHEEPEEIPESTGEEPRFQLPMLRTALAPQSLTPSDVSHDYLGTPLTDMEYESSDGAAPHAASSEERDNRDGELSPDQERTSGWSDFKMRLSAEQKRTSVWTDYSVDTGDECSEREEHAASKFPSATRPAPPPPTEQTDSTPEAQSKPEYSPLPSPHFPGDIPQRESSNRHQLPPLSTSGSFAQEFSDSSPGFANIHMPLWPNYSPPPPLHQPGESSPALSRPPSSLYQSSQNGARNPESRRASDDVYSPRASSSTPRSSTQISLEESSADQSLKSKSTTATLAGDEKEQKRLFQRRMVIKELIDTEAVYLKDMNVVEEIYKGTAEACPKLDTGDIKVIFRNTDEIVAFTTMFSDELKSAGSSVYSSRSPKPSKAVASPSADDRSSIAATLAEETDEQKDRKTFIGANFGKHLKRMQIIYTDFLKNSEIASSRLGILQTDNAVKVWLGECNLVAKDLTQAWDLDALLVKPVQRITRYQLLLAQIKQNTPADHPDYEALALSLQEIGNLLQNIDDLKKRIHMVGKIVGRKRKESDVRTGLAKAFGRAREAKVQANPNRPRDDEVYVKLHEKFGDDYLRLQVVLRDVEFYTRQVTTWTNDFLRYLSSMELIMRMTASPYPELESKWARFNMSMRDMGTIALEDHILHVRKKVIEPFESVIQAYGPPGLAMKKRAKRRLDFERALTLKSQGKKIDEKLTDQVTQYEALNETLKLELPKLSALTVSLGKTCLIQLVQIQTEWYHIWQGKVGAVLEKDQMPKSITDIVEMHFREFKYVEASVQTLGIVSGYFESLSKTRGSQSTQDDESARPSLSATSRSRIRGHSVNSDKSPSLPTPDFAKRSSGQFTFSPLVSNSPGLPQLAYQTPFSNGHSRGGSGSPATPDGFISRQHSNLPRPSTGRSFTSDGGMRAVNDYNTQVRRESGSGSAYNHHVDGPHTGRPYSGIFHSALPDGPEESQRSSRTSSRDRNISGGYNVLYLAASLFEFNISATKSEAGYPYLTYQAGEIFDVIGEKGELWLAKNQDDPSDQVGWIWSKHFARLATD</sequence>
<feature type="compositionally biased region" description="Low complexity" evidence="7">
    <location>
        <begin position="434"/>
        <end position="446"/>
    </location>
</feature>
<keyword evidence="4" id="KW-0344">Guanine-nucleotide releasing factor</keyword>
<reference evidence="9 10" key="1">
    <citation type="submission" date="2016-04" db="EMBL/GenBank/DDBJ databases">
        <title>A degradative enzymes factory behind the ericoid mycorrhizal symbiosis.</title>
        <authorList>
            <consortium name="DOE Joint Genome Institute"/>
            <person name="Martino E."/>
            <person name="Morin E."/>
            <person name="Grelet G."/>
            <person name="Kuo A."/>
            <person name="Kohler A."/>
            <person name="Daghino S."/>
            <person name="Barry K."/>
            <person name="Choi C."/>
            <person name="Cichocki N."/>
            <person name="Clum A."/>
            <person name="Copeland A."/>
            <person name="Hainaut M."/>
            <person name="Haridas S."/>
            <person name="Labutti K."/>
            <person name="Lindquist E."/>
            <person name="Lipzen A."/>
            <person name="Khouja H.-R."/>
            <person name="Murat C."/>
            <person name="Ohm R."/>
            <person name="Olson A."/>
            <person name="Spatafora J."/>
            <person name="Veneault-Fourrey C."/>
            <person name="Henrissat B."/>
            <person name="Grigoriev I."/>
            <person name="Martin F."/>
            <person name="Perotto S."/>
        </authorList>
    </citation>
    <scope>NUCLEOTIDE SEQUENCE [LARGE SCALE GENOMIC DNA]</scope>
    <source>
        <strain evidence="9 10">E</strain>
    </source>
</reference>
<organism evidence="9 10">
    <name type="scientific">Hyaloscypha bicolor E</name>
    <dbReference type="NCBI Taxonomy" id="1095630"/>
    <lineage>
        <taxon>Eukaryota</taxon>
        <taxon>Fungi</taxon>
        <taxon>Dikarya</taxon>
        <taxon>Ascomycota</taxon>
        <taxon>Pezizomycotina</taxon>
        <taxon>Leotiomycetes</taxon>
        <taxon>Helotiales</taxon>
        <taxon>Hyaloscyphaceae</taxon>
        <taxon>Hyaloscypha</taxon>
        <taxon>Hyaloscypha bicolor</taxon>
    </lineage>
</organism>
<feature type="compositionally biased region" description="Polar residues" evidence="7">
    <location>
        <begin position="1768"/>
        <end position="1784"/>
    </location>
</feature>
<feature type="compositionally biased region" description="Low complexity" evidence="7">
    <location>
        <begin position="273"/>
        <end position="283"/>
    </location>
</feature>
<gene>
    <name evidence="9" type="ORF">K444DRAFT_646810</name>
</gene>
<proteinExistence type="predicted"/>
<dbReference type="PROSITE" id="PS50010">
    <property type="entry name" value="DH_2"/>
    <property type="match status" value="1"/>
</dbReference>
<dbReference type="Gene3D" id="1.20.1270.60">
    <property type="entry name" value="Arfaptin homology (AH) domain/BAR domain"/>
    <property type="match status" value="1"/>
</dbReference>
<feature type="compositionally biased region" description="Low complexity" evidence="7">
    <location>
        <begin position="220"/>
        <end position="239"/>
    </location>
</feature>
<dbReference type="GO" id="GO:0035556">
    <property type="term" value="P:intracellular signal transduction"/>
    <property type="evidence" value="ECO:0007669"/>
    <property type="project" value="InterPro"/>
</dbReference>
<comment type="subcellular location">
    <subcellularLocation>
        <location evidence="1">Cell junction</location>
    </subcellularLocation>
    <subcellularLocation>
        <location evidence="2">Golgi apparatus</location>
        <location evidence="2">Golgi stack</location>
    </subcellularLocation>
</comment>
<dbReference type="EMBL" id="KZ613887">
    <property type="protein sequence ID" value="PMD53255.1"/>
    <property type="molecule type" value="Genomic_DNA"/>
</dbReference>
<dbReference type="Gene3D" id="1.20.900.10">
    <property type="entry name" value="Dbl homology (DH) domain"/>
    <property type="match status" value="1"/>
</dbReference>
<feature type="compositionally biased region" description="Polar residues" evidence="7">
    <location>
        <begin position="1793"/>
        <end position="1807"/>
    </location>
</feature>
<feature type="compositionally biased region" description="Polar residues" evidence="7">
    <location>
        <begin position="716"/>
        <end position="731"/>
    </location>
</feature>
<dbReference type="InterPro" id="IPR004148">
    <property type="entry name" value="BAR_dom"/>
</dbReference>
<feature type="compositionally biased region" description="Polar residues" evidence="7">
    <location>
        <begin position="675"/>
        <end position="699"/>
    </location>
</feature>
<evidence type="ECO:0000256" key="5">
    <source>
        <dbReference type="ARBA" id="ARBA00022949"/>
    </source>
</evidence>
<feature type="region of interest" description="Disordered" evidence="7">
    <location>
        <begin position="334"/>
        <end position="578"/>
    </location>
</feature>